<dbReference type="InParanoid" id="G9MXS3"/>
<evidence type="ECO:0000313" key="8">
    <source>
        <dbReference type="Proteomes" id="UP000007115"/>
    </source>
</evidence>
<evidence type="ECO:0000256" key="3">
    <source>
        <dbReference type="ARBA" id="ARBA00022630"/>
    </source>
</evidence>
<dbReference type="Gene3D" id="3.40.462.20">
    <property type="match status" value="1"/>
</dbReference>
<dbReference type="VEuPathDB" id="FungiDB:TRIVIDRAFT_49826"/>
<reference evidence="7 8" key="1">
    <citation type="journal article" date="2011" name="Genome Biol.">
        <title>Comparative genome sequence analysis underscores mycoparasitism as the ancestral life style of Trichoderma.</title>
        <authorList>
            <person name="Kubicek C.P."/>
            <person name="Herrera-Estrella A."/>
            <person name="Seidl-Seiboth V."/>
            <person name="Martinez D.A."/>
            <person name="Druzhinina I.S."/>
            <person name="Thon M."/>
            <person name="Zeilinger S."/>
            <person name="Casas-Flores S."/>
            <person name="Horwitz B.A."/>
            <person name="Mukherjee P.K."/>
            <person name="Mukherjee M."/>
            <person name="Kredics L."/>
            <person name="Alcaraz L.D."/>
            <person name="Aerts A."/>
            <person name="Antal Z."/>
            <person name="Atanasova L."/>
            <person name="Cervantes-Badillo M.G."/>
            <person name="Challacombe J."/>
            <person name="Chertkov O."/>
            <person name="McCluskey K."/>
            <person name="Coulpier F."/>
            <person name="Deshpande N."/>
            <person name="von Doehren H."/>
            <person name="Ebbole D.J."/>
            <person name="Esquivel-Naranjo E.U."/>
            <person name="Fekete E."/>
            <person name="Flipphi M."/>
            <person name="Glaser F."/>
            <person name="Gomez-Rodriguez E.Y."/>
            <person name="Gruber S."/>
            <person name="Han C."/>
            <person name="Henrissat B."/>
            <person name="Hermosa R."/>
            <person name="Hernandez-Onate M."/>
            <person name="Karaffa L."/>
            <person name="Kosti I."/>
            <person name="Le Crom S."/>
            <person name="Lindquist E."/>
            <person name="Lucas S."/>
            <person name="Luebeck M."/>
            <person name="Luebeck P.S."/>
            <person name="Margeot A."/>
            <person name="Metz B."/>
            <person name="Misra M."/>
            <person name="Nevalainen H."/>
            <person name="Omann M."/>
            <person name="Packer N."/>
            <person name="Perrone G."/>
            <person name="Uresti-Rivera E.E."/>
            <person name="Salamov A."/>
            <person name="Schmoll M."/>
            <person name="Seiboth B."/>
            <person name="Shapiro H."/>
            <person name="Sukno S."/>
            <person name="Tamayo-Ramos J.A."/>
            <person name="Tisch D."/>
            <person name="Wiest A."/>
            <person name="Wilkinson H.H."/>
            <person name="Zhang M."/>
            <person name="Coutinho P.M."/>
            <person name="Kenerley C.M."/>
            <person name="Monte E."/>
            <person name="Baker S.E."/>
            <person name="Grigoriev I.V."/>
        </authorList>
    </citation>
    <scope>NUCLEOTIDE SEQUENCE [LARGE SCALE GENOMIC DNA]</scope>
    <source>
        <strain evidence="8">Gv29-8 / FGSC 10586</strain>
    </source>
</reference>
<dbReference type="Gene3D" id="3.30.43.10">
    <property type="entry name" value="Uridine Diphospho-n-acetylenolpyruvylglucosamine Reductase, domain 2"/>
    <property type="match status" value="1"/>
</dbReference>
<dbReference type="Pfam" id="PF01565">
    <property type="entry name" value="FAD_binding_4"/>
    <property type="match status" value="1"/>
</dbReference>
<proteinExistence type="inferred from homology"/>
<dbReference type="GO" id="GO:0071949">
    <property type="term" value="F:FAD binding"/>
    <property type="evidence" value="ECO:0007669"/>
    <property type="project" value="InterPro"/>
</dbReference>
<keyword evidence="8" id="KW-1185">Reference proteome</keyword>
<feature type="domain" description="FAD-binding PCMH-type" evidence="6">
    <location>
        <begin position="35"/>
        <end position="214"/>
    </location>
</feature>
<gene>
    <name evidence="7" type="ORF">TRIVIDRAFT_49826</name>
</gene>
<dbReference type="Proteomes" id="UP000007115">
    <property type="component" value="Unassembled WGS sequence"/>
</dbReference>
<dbReference type="EMBL" id="ABDF02000078">
    <property type="protein sequence ID" value="EHK20684.1"/>
    <property type="molecule type" value="Genomic_DNA"/>
</dbReference>
<accession>G9MXS3</accession>
<dbReference type="Pfam" id="PF08031">
    <property type="entry name" value="BBE"/>
    <property type="match status" value="1"/>
</dbReference>
<keyword evidence="5" id="KW-0560">Oxidoreductase</keyword>
<dbReference type="SUPFAM" id="SSF56176">
    <property type="entry name" value="FAD-binding/transporter-associated domain-like"/>
    <property type="match status" value="1"/>
</dbReference>
<dbReference type="GeneID" id="25794935"/>
<evidence type="ECO:0000259" key="6">
    <source>
        <dbReference type="PROSITE" id="PS51387"/>
    </source>
</evidence>
<keyword evidence="4" id="KW-0274">FAD</keyword>
<comment type="caution">
    <text evidence="7">The sequence shown here is derived from an EMBL/GenBank/DDBJ whole genome shotgun (WGS) entry which is preliminary data.</text>
</comment>
<protein>
    <recommendedName>
        <fullName evidence="6">FAD-binding PCMH-type domain-containing protein</fullName>
    </recommendedName>
</protein>
<organism evidence="7 8">
    <name type="scientific">Hypocrea virens (strain Gv29-8 / FGSC 10586)</name>
    <name type="common">Gliocladium virens</name>
    <name type="synonym">Trichoderma virens</name>
    <dbReference type="NCBI Taxonomy" id="413071"/>
    <lineage>
        <taxon>Eukaryota</taxon>
        <taxon>Fungi</taxon>
        <taxon>Dikarya</taxon>
        <taxon>Ascomycota</taxon>
        <taxon>Pezizomycotina</taxon>
        <taxon>Sordariomycetes</taxon>
        <taxon>Hypocreomycetidae</taxon>
        <taxon>Hypocreales</taxon>
        <taxon>Hypocreaceae</taxon>
        <taxon>Trichoderma</taxon>
    </lineage>
</organism>
<dbReference type="HOGENOM" id="CLU_018354_10_2_1"/>
<dbReference type="PANTHER" id="PTHR42973:SF39">
    <property type="entry name" value="FAD-BINDING PCMH-TYPE DOMAIN-CONTAINING PROTEIN"/>
    <property type="match status" value="1"/>
</dbReference>
<dbReference type="RefSeq" id="XP_013954879.1">
    <property type="nucleotide sequence ID" value="XM_014099404.1"/>
</dbReference>
<dbReference type="InterPro" id="IPR036318">
    <property type="entry name" value="FAD-bd_PCMH-like_sf"/>
</dbReference>
<dbReference type="OMA" id="HTYIMIE"/>
<dbReference type="InterPro" id="IPR012951">
    <property type="entry name" value="BBE"/>
</dbReference>
<evidence type="ECO:0000313" key="7">
    <source>
        <dbReference type="EMBL" id="EHK20684.1"/>
    </source>
</evidence>
<evidence type="ECO:0000256" key="2">
    <source>
        <dbReference type="ARBA" id="ARBA00005466"/>
    </source>
</evidence>
<dbReference type="InterPro" id="IPR016169">
    <property type="entry name" value="FAD-bd_PCMH_sub2"/>
</dbReference>
<evidence type="ECO:0000256" key="1">
    <source>
        <dbReference type="ARBA" id="ARBA00001974"/>
    </source>
</evidence>
<dbReference type="PANTHER" id="PTHR42973">
    <property type="entry name" value="BINDING OXIDOREDUCTASE, PUTATIVE (AFU_ORTHOLOGUE AFUA_1G17690)-RELATED"/>
    <property type="match status" value="1"/>
</dbReference>
<name>G9MXS3_HYPVG</name>
<dbReference type="InterPro" id="IPR016166">
    <property type="entry name" value="FAD-bd_PCMH"/>
</dbReference>
<comment type="cofactor">
    <cofactor evidence="1">
        <name>FAD</name>
        <dbReference type="ChEBI" id="CHEBI:57692"/>
    </cofactor>
</comment>
<dbReference type="AlphaFoldDB" id="G9MXS3"/>
<dbReference type="GO" id="GO:0016491">
    <property type="term" value="F:oxidoreductase activity"/>
    <property type="evidence" value="ECO:0007669"/>
    <property type="project" value="UniProtKB-KW"/>
</dbReference>
<keyword evidence="3" id="KW-0285">Flavoprotein</keyword>
<dbReference type="STRING" id="413071.G9MXS3"/>
<sequence>MNRAIDALKRENLNVLKPGEPDYERSVITTNRLYRFSRPNCVIHPKSILDVQKVVNEAVSQNIAITVKNGGHSYAGFSTASQGILLDLKELNKGKIDIESKIVTLEGGMVWGQVYMLLINGKHDGYIINGGRCPSVGASGFMLGGGLGPFTRSFGMGSDTLKEATIVTANGKRVTVKDTDDPSSPKGELFWALRGAGGANFGVLVKMKLALQELSNKNGTVVAGRYTWYPKSKKFDNDVVDIMNGIYTTNWPDRMTMDTTWLCDLREAPNEVGVRLIFYYDGDKDGFDQLIDQYIPGELATQIKRRALPEKSTRFLHESLDAQWAEDIRSFPSTNLYDIYTSFVLKNDMNTIKNVTSILQNWTAKFKERFAGEKVSFQITWIHSGGRAGDRNAPNTAFYWRDAVYHTYIMIEWVDKWMERDMRGFLQEVKQQLRPHSIDGKAAFINFPDSAMCKSAHEQAYYGDNTEKLQRVKKYWDPDNFFNWAQGIHLPESKARKPTVAPDEESLTDSIAGQQWEFFKPANFLAELKQSADFQFDR</sequence>
<dbReference type="Gene3D" id="3.30.465.10">
    <property type="match status" value="1"/>
</dbReference>
<dbReference type="eggNOG" id="ENOG502QTE5">
    <property type="taxonomic scope" value="Eukaryota"/>
</dbReference>
<dbReference type="InterPro" id="IPR016167">
    <property type="entry name" value="FAD-bd_PCMH_sub1"/>
</dbReference>
<evidence type="ECO:0000256" key="5">
    <source>
        <dbReference type="ARBA" id="ARBA00023002"/>
    </source>
</evidence>
<dbReference type="InterPro" id="IPR050416">
    <property type="entry name" value="FAD-linked_Oxidoreductase"/>
</dbReference>
<evidence type="ECO:0000256" key="4">
    <source>
        <dbReference type="ARBA" id="ARBA00022827"/>
    </source>
</evidence>
<dbReference type="InterPro" id="IPR006094">
    <property type="entry name" value="Oxid_FAD_bind_N"/>
</dbReference>
<dbReference type="OrthoDB" id="407275at2759"/>
<dbReference type="PROSITE" id="PS51387">
    <property type="entry name" value="FAD_PCMH"/>
    <property type="match status" value="1"/>
</dbReference>
<comment type="similarity">
    <text evidence="2">Belongs to the oxygen-dependent FAD-linked oxidoreductase family.</text>
</comment>